<name>A0A6I4SLP1_9SPHN</name>
<protein>
    <submittedName>
        <fullName evidence="2">Nuclear transport factor 2 family protein</fullName>
    </submittedName>
</protein>
<dbReference type="Pfam" id="PF12680">
    <property type="entry name" value="SnoaL_2"/>
    <property type="match status" value="1"/>
</dbReference>
<dbReference type="EMBL" id="WTYS01000001">
    <property type="protein sequence ID" value="MXO55702.1"/>
    <property type="molecule type" value="Genomic_DNA"/>
</dbReference>
<accession>A0A6I4SLP1</accession>
<comment type="caution">
    <text evidence="2">The sequence shown here is derived from an EMBL/GenBank/DDBJ whole genome shotgun (WGS) entry which is preliminary data.</text>
</comment>
<sequence length="139" mass="15405">MSAQNAIKHWHQVAESGSTIEGLMEILDENAVFHSPVVHTPQEGREKVIAYLSAAGQVLGSGSFEYIREVIDGNDAILEFQNEIDGITINGIDMIRFTDQGKIIDFKVMVRPMKAMNKLWELMAAQLEADQSAISADKK</sequence>
<dbReference type="AlphaFoldDB" id="A0A6I4SLP1"/>
<proteinExistence type="predicted"/>
<dbReference type="InterPro" id="IPR032710">
    <property type="entry name" value="NTF2-like_dom_sf"/>
</dbReference>
<dbReference type="RefSeq" id="WP_160596992.1">
    <property type="nucleotide sequence ID" value="NZ_WTYS01000001.1"/>
</dbReference>
<evidence type="ECO:0000259" key="1">
    <source>
        <dbReference type="Pfam" id="PF12680"/>
    </source>
</evidence>
<evidence type="ECO:0000313" key="3">
    <source>
        <dbReference type="Proteomes" id="UP000468943"/>
    </source>
</evidence>
<feature type="domain" description="SnoaL-like" evidence="1">
    <location>
        <begin position="16"/>
        <end position="105"/>
    </location>
</feature>
<dbReference type="OrthoDB" id="1163083at2"/>
<keyword evidence="3" id="KW-1185">Reference proteome</keyword>
<dbReference type="Proteomes" id="UP000468943">
    <property type="component" value="Unassembled WGS sequence"/>
</dbReference>
<dbReference type="InterPro" id="IPR037401">
    <property type="entry name" value="SnoaL-like"/>
</dbReference>
<reference evidence="2 3" key="1">
    <citation type="submission" date="2019-12" db="EMBL/GenBank/DDBJ databases">
        <title>Genomic-based taxomic classification of the family Erythrobacteraceae.</title>
        <authorList>
            <person name="Xu L."/>
        </authorList>
    </citation>
    <scope>NUCLEOTIDE SEQUENCE [LARGE SCALE GENOMIC DNA]</scope>
    <source>
        <strain evidence="2 3">JCM 17802</strain>
    </source>
</reference>
<dbReference type="Gene3D" id="3.10.450.50">
    <property type="match status" value="1"/>
</dbReference>
<gene>
    <name evidence="2" type="ORF">GRI36_02280</name>
</gene>
<evidence type="ECO:0000313" key="2">
    <source>
        <dbReference type="EMBL" id="MXO55702.1"/>
    </source>
</evidence>
<dbReference type="SUPFAM" id="SSF54427">
    <property type="entry name" value="NTF2-like"/>
    <property type="match status" value="1"/>
</dbReference>
<organism evidence="2 3">
    <name type="scientific">Pontixanthobacter gangjinensis</name>
    <dbReference type="NCBI Taxonomy" id="1028742"/>
    <lineage>
        <taxon>Bacteria</taxon>
        <taxon>Pseudomonadati</taxon>
        <taxon>Pseudomonadota</taxon>
        <taxon>Alphaproteobacteria</taxon>
        <taxon>Sphingomonadales</taxon>
        <taxon>Erythrobacteraceae</taxon>
        <taxon>Pontixanthobacter</taxon>
    </lineage>
</organism>